<reference evidence="1 2" key="1">
    <citation type="submission" date="2023-07" db="EMBL/GenBank/DDBJ databases">
        <title>Genomic Encyclopedia of Type Strains, Phase IV (KMG-IV): sequencing the most valuable type-strain genomes for metagenomic binning, comparative biology and taxonomic classification.</title>
        <authorList>
            <person name="Goeker M."/>
        </authorList>
    </citation>
    <scope>NUCLEOTIDE SEQUENCE [LARGE SCALE GENOMIC DNA]</scope>
    <source>
        <strain evidence="1 2">DSM 19922</strain>
    </source>
</reference>
<keyword evidence="2" id="KW-1185">Reference proteome</keyword>
<evidence type="ECO:0000313" key="2">
    <source>
        <dbReference type="Proteomes" id="UP001244552"/>
    </source>
</evidence>
<gene>
    <name evidence="1" type="ORF">QO018_006198</name>
</gene>
<protein>
    <submittedName>
        <fullName evidence="1">Uncharacterized protein</fullName>
    </submittedName>
</protein>
<proteinExistence type="predicted"/>
<evidence type="ECO:0000313" key="1">
    <source>
        <dbReference type="EMBL" id="MDQ0537296.1"/>
    </source>
</evidence>
<name>A0ABU0MUX1_9PROT</name>
<organism evidence="1 2">
    <name type="scientific">Azospirillum picis</name>
    <dbReference type="NCBI Taxonomy" id="488438"/>
    <lineage>
        <taxon>Bacteria</taxon>
        <taxon>Pseudomonadati</taxon>
        <taxon>Pseudomonadota</taxon>
        <taxon>Alphaproteobacteria</taxon>
        <taxon>Rhodospirillales</taxon>
        <taxon>Azospirillaceae</taxon>
        <taxon>Azospirillum</taxon>
    </lineage>
</organism>
<comment type="caution">
    <text evidence="1">The sequence shown here is derived from an EMBL/GenBank/DDBJ whole genome shotgun (WGS) entry which is preliminary data.</text>
</comment>
<sequence length="149" mass="15816">MTDSRDATPLPNRRTVLIASVLPLAPGPSAVQGARGDQAIFNLIDAIGELRRQSRAAQSRAEMRRLALEAAGRADGVEHGDPEWLREIRLSDMIDATVSDHADALERIPAAGLAGVIAKLEFAVAEEDAAPMVASALEDLRRIAVSSKG</sequence>
<accession>A0ABU0MUX1</accession>
<dbReference type="RefSeq" id="WP_209991065.1">
    <property type="nucleotide sequence ID" value="NZ_JAGINO010000040.1"/>
</dbReference>
<dbReference type="EMBL" id="JAUSVU010000043">
    <property type="protein sequence ID" value="MDQ0537296.1"/>
    <property type="molecule type" value="Genomic_DNA"/>
</dbReference>
<dbReference type="Proteomes" id="UP001244552">
    <property type="component" value="Unassembled WGS sequence"/>
</dbReference>